<evidence type="ECO:0000256" key="17">
    <source>
        <dbReference type="RuleBase" id="RU003694"/>
    </source>
</evidence>
<evidence type="ECO:0000256" key="7">
    <source>
        <dbReference type="ARBA" id="ARBA00022679"/>
    </source>
</evidence>
<evidence type="ECO:0000256" key="16">
    <source>
        <dbReference type="PIRSR" id="PIRSR000447-1"/>
    </source>
</evidence>
<evidence type="ECO:0000256" key="5">
    <source>
        <dbReference type="ARBA" id="ARBA00022528"/>
    </source>
</evidence>
<feature type="region of interest" description="Disordered" evidence="18">
    <location>
        <begin position="23"/>
        <end position="44"/>
    </location>
</feature>
<dbReference type="InterPro" id="IPR018201">
    <property type="entry name" value="Ketoacyl_synth_AS"/>
</dbReference>
<name>A0A835AZW2_9POAL</name>
<evidence type="ECO:0000256" key="4">
    <source>
        <dbReference type="ARBA" id="ARBA00022516"/>
    </source>
</evidence>
<comment type="catalytic activity">
    <reaction evidence="13">
        <text>a fatty acyl-[ACP] + malonyl-[ACP] + H(+) = a 3-oxoacyl-[ACP] + holo-[ACP] + CO2</text>
        <dbReference type="Rhea" id="RHEA:22836"/>
        <dbReference type="Rhea" id="RHEA-COMP:9623"/>
        <dbReference type="Rhea" id="RHEA-COMP:9685"/>
        <dbReference type="Rhea" id="RHEA-COMP:9916"/>
        <dbReference type="Rhea" id="RHEA-COMP:14125"/>
        <dbReference type="ChEBI" id="CHEBI:15378"/>
        <dbReference type="ChEBI" id="CHEBI:16526"/>
        <dbReference type="ChEBI" id="CHEBI:64479"/>
        <dbReference type="ChEBI" id="CHEBI:78449"/>
        <dbReference type="ChEBI" id="CHEBI:78776"/>
        <dbReference type="ChEBI" id="CHEBI:138651"/>
        <dbReference type="EC" id="2.3.1.41"/>
    </reaction>
</comment>
<dbReference type="InterPro" id="IPR020841">
    <property type="entry name" value="PKS_Beta-ketoAc_synthase_dom"/>
</dbReference>
<dbReference type="SMART" id="SM00825">
    <property type="entry name" value="PKS_KS"/>
    <property type="match status" value="1"/>
</dbReference>
<dbReference type="InterPro" id="IPR014030">
    <property type="entry name" value="Ketoacyl_synth_N"/>
</dbReference>
<feature type="domain" description="Ketosynthase family 3 (KS3)" evidence="19">
    <location>
        <begin position="44"/>
        <end position="458"/>
    </location>
</feature>
<dbReference type="CDD" id="cd00834">
    <property type="entry name" value="KAS_I_II"/>
    <property type="match status" value="1"/>
</dbReference>
<keyword evidence="8" id="KW-0276">Fatty acid metabolism</keyword>
<keyword evidence="4 15" id="KW-0444">Lipid biosynthesis</keyword>
<evidence type="ECO:0000256" key="18">
    <source>
        <dbReference type="SAM" id="MobiDB-lite"/>
    </source>
</evidence>
<evidence type="ECO:0000256" key="6">
    <source>
        <dbReference type="ARBA" id="ARBA00022640"/>
    </source>
</evidence>
<dbReference type="InterPro" id="IPR017568">
    <property type="entry name" value="3-oxoacyl-ACP_synth-2"/>
</dbReference>
<feature type="active site" description="For beta-ketoacyl synthase activity" evidence="16">
    <location>
        <position position="212"/>
    </location>
</feature>
<evidence type="ECO:0000256" key="11">
    <source>
        <dbReference type="ARBA" id="ARBA00023160"/>
    </source>
</evidence>
<dbReference type="PIRSF" id="PIRSF000447">
    <property type="entry name" value="KAS_II"/>
    <property type="match status" value="1"/>
</dbReference>
<dbReference type="AlphaFoldDB" id="A0A835AZW2"/>
<dbReference type="InterPro" id="IPR016039">
    <property type="entry name" value="Thiolase-like"/>
</dbReference>
<evidence type="ECO:0000256" key="2">
    <source>
        <dbReference type="ARBA" id="ARBA00008467"/>
    </source>
</evidence>
<dbReference type="InterPro" id="IPR014031">
    <property type="entry name" value="Ketoacyl_synth_C"/>
</dbReference>
<dbReference type="Pfam" id="PF02801">
    <property type="entry name" value="Ketoacyl-synt_C"/>
    <property type="match status" value="1"/>
</dbReference>
<dbReference type="PROSITE" id="PS52004">
    <property type="entry name" value="KS3_2"/>
    <property type="match status" value="1"/>
</dbReference>
<dbReference type="GO" id="GO:0006633">
    <property type="term" value="P:fatty acid biosynthetic process"/>
    <property type="evidence" value="ECO:0007669"/>
    <property type="project" value="UniProtKB-KW"/>
</dbReference>
<evidence type="ECO:0000256" key="8">
    <source>
        <dbReference type="ARBA" id="ARBA00022832"/>
    </source>
</evidence>
<keyword evidence="11 15" id="KW-0275">Fatty acid biosynthesis</keyword>
<evidence type="ECO:0000256" key="12">
    <source>
        <dbReference type="ARBA" id="ARBA00023315"/>
    </source>
</evidence>
<reference evidence="20" key="1">
    <citation type="submission" date="2020-07" db="EMBL/GenBank/DDBJ databases">
        <title>Genome sequence and genetic diversity analysis of an under-domesticated orphan crop, white fonio (Digitaria exilis).</title>
        <authorList>
            <person name="Bennetzen J.L."/>
            <person name="Chen S."/>
            <person name="Ma X."/>
            <person name="Wang X."/>
            <person name="Yssel A.E.J."/>
            <person name="Chaluvadi S.R."/>
            <person name="Johnson M."/>
            <person name="Gangashetty P."/>
            <person name="Hamidou F."/>
            <person name="Sanogo M.D."/>
            <person name="Zwaenepoel A."/>
            <person name="Wallace J."/>
            <person name="Van De Peer Y."/>
            <person name="Van Deynze A."/>
        </authorList>
    </citation>
    <scope>NUCLEOTIDE SEQUENCE</scope>
    <source>
        <tissue evidence="20">Leaves</tissue>
    </source>
</reference>
<evidence type="ECO:0000256" key="3">
    <source>
        <dbReference type="ARBA" id="ARBA00011738"/>
    </source>
</evidence>
<dbReference type="Gene3D" id="3.40.47.10">
    <property type="match status" value="1"/>
</dbReference>
<keyword evidence="9" id="KW-0809">Transit peptide</keyword>
<dbReference type="PANTHER" id="PTHR11712:SF329">
    <property type="entry name" value="3-OXOACYL-[ACYL-CARRIER-PROTEIN] SYNTHASE"/>
    <property type="match status" value="1"/>
</dbReference>
<organism evidence="20 21">
    <name type="scientific">Digitaria exilis</name>
    <dbReference type="NCBI Taxonomy" id="1010633"/>
    <lineage>
        <taxon>Eukaryota</taxon>
        <taxon>Viridiplantae</taxon>
        <taxon>Streptophyta</taxon>
        <taxon>Embryophyta</taxon>
        <taxon>Tracheophyta</taxon>
        <taxon>Spermatophyta</taxon>
        <taxon>Magnoliopsida</taxon>
        <taxon>Liliopsida</taxon>
        <taxon>Poales</taxon>
        <taxon>Poaceae</taxon>
        <taxon>PACMAD clade</taxon>
        <taxon>Panicoideae</taxon>
        <taxon>Panicodae</taxon>
        <taxon>Paniceae</taxon>
        <taxon>Anthephorinae</taxon>
        <taxon>Digitaria</taxon>
    </lineage>
</organism>
<dbReference type="Pfam" id="PF00109">
    <property type="entry name" value="ketoacyl-synt"/>
    <property type="match status" value="1"/>
</dbReference>
<comment type="similarity">
    <text evidence="2 15 17">Belongs to the thiolase-like superfamily. Beta-ketoacyl-ACP synthases family.</text>
</comment>
<keyword evidence="21" id="KW-1185">Reference proteome</keyword>
<evidence type="ECO:0000313" key="20">
    <source>
        <dbReference type="EMBL" id="KAF8679059.1"/>
    </source>
</evidence>
<dbReference type="OrthoDB" id="5334845at2759"/>
<comment type="function">
    <text evidence="14">Catalyzes the condensation reaction of fatty acid synthesis by the addition to an acyl acceptor of two carbons from malonyl-ACP. Specific for elongation from C-10 to unsaturated C-16 and C-18 fatty acids.</text>
</comment>
<evidence type="ECO:0000256" key="13">
    <source>
        <dbReference type="ARBA" id="ARBA00049541"/>
    </source>
</evidence>
<keyword evidence="6" id="KW-0934">Plastid</keyword>
<evidence type="ECO:0000256" key="10">
    <source>
        <dbReference type="ARBA" id="ARBA00023098"/>
    </source>
</evidence>
<dbReference type="FunFam" id="3.40.47.10:FF:000027">
    <property type="entry name" value="3-oxoacyl-[acyl-carrier-protein] synthase 2"/>
    <property type="match status" value="1"/>
</dbReference>
<dbReference type="GO" id="GO:0005739">
    <property type="term" value="C:mitochondrion"/>
    <property type="evidence" value="ECO:0007669"/>
    <property type="project" value="TreeGrafter"/>
</dbReference>
<dbReference type="PANTHER" id="PTHR11712">
    <property type="entry name" value="POLYKETIDE SYNTHASE-RELATED"/>
    <property type="match status" value="1"/>
</dbReference>
<evidence type="ECO:0000256" key="15">
    <source>
        <dbReference type="PIRNR" id="PIRNR000447"/>
    </source>
</evidence>
<keyword evidence="7 15" id="KW-0808">Transferase</keyword>
<evidence type="ECO:0000313" key="21">
    <source>
        <dbReference type="Proteomes" id="UP000636709"/>
    </source>
</evidence>
<keyword evidence="5" id="KW-0150">Chloroplast</keyword>
<evidence type="ECO:0000256" key="14">
    <source>
        <dbReference type="ARBA" id="ARBA00058711"/>
    </source>
</evidence>
<sequence length="461" mass="47957">MQTLVLPDAAVAVAAADVTPRTQPLPHRVSISPSRAPRRESDPKKRVVITGMGVVSVFGNDVGTFYDRLLAGESGAAHISRFDPTGFSTRFAAQIRGFSSDGHIDGDSDRRLDDCQRYALVAARKALESAGLALGSTEMDKVDVERAGVVVGSGIGGVKQFAAGVERLVTKGASKVSPFSVPLAIPNMASALVSIDAGIGFMGPNYSVSTACATGTHCILSAADQICLGRADVMLAGGAEAAIAPAGLAGLAALGVLSRRNADPATASRPWDRDRDDFVLGEGAGVLVMESLEHAMRRGAPVLAEYLGGAASCDAYHVAKPRPDGRGVSLCIERSLEDAGVAPEEVNYINANASSTPAGDMAEVKALKQVFKDTSQIKMNATKSMVGHCLAAGGLEAIATIKAMTTGWVHPTINQFNPDPAVDQFDTVRDVKKQHQVNVGISNSFGFGGHNSVVVFAPFKC</sequence>
<keyword evidence="10" id="KW-0443">Lipid metabolism</keyword>
<keyword evidence="12" id="KW-0012">Acyltransferase</keyword>
<dbReference type="InterPro" id="IPR000794">
    <property type="entry name" value="Beta-ketoacyl_synthase"/>
</dbReference>
<comment type="subcellular location">
    <subcellularLocation>
        <location evidence="1">Plastid</location>
        <location evidence="1">Chloroplast</location>
    </subcellularLocation>
</comment>
<dbReference type="PROSITE" id="PS00606">
    <property type="entry name" value="KS3_1"/>
    <property type="match status" value="1"/>
</dbReference>
<dbReference type="NCBIfam" id="NF005589">
    <property type="entry name" value="PRK07314.1"/>
    <property type="match status" value="1"/>
</dbReference>
<dbReference type="GO" id="GO:0004315">
    <property type="term" value="F:3-oxoacyl-[acyl-carrier-protein] synthase activity"/>
    <property type="evidence" value="ECO:0007669"/>
    <property type="project" value="UniProtKB-EC"/>
</dbReference>
<comment type="subunit">
    <text evidence="3">Homodimer.</text>
</comment>
<dbReference type="SUPFAM" id="SSF53901">
    <property type="entry name" value="Thiolase-like"/>
    <property type="match status" value="2"/>
</dbReference>
<evidence type="ECO:0000256" key="1">
    <source>
        <dbReference type="ARBA" id="ARBA00004229"/>
    </source>
</evidence>
<comment type="caution">
    <text evidence="20">The sequence shown here is derived from an EMBL/GenBank/DDBJ whole genome shotgun (WGS) entry which is preliminary data.</text>
</comment>
<dbReference type="Proteomes" id="UP000636709">
    <property type="component" value="Unassembled WGS sequence"/>
</dbReference>
<dbReference type="EMBL" id="JACEFO010002125">
    <property type="protein sequence ID" value="KAF8679059.1"/>
    <property type="molecule type" value="Genomic_DNA"/>
</dbReference>
<evidence type="ECO:0000259" key="19">
    <source>
        <dbReference type="PROSITE" id="PS52004"/>
    </source>
</evidence>
<dbReference type="GO" id="GO:0009507">
    <property type="term" value="C:chloroplast"/>
    <property type="evidence" value="ECO:0007669"/>
    <property type="project" value="UniProtKB-SubCell"/>
</dbReference>
<accession>A0A835AZW2</accession>
<proteinExistence type="inferred from homology"/>
<evidence type="ECO:0000256" key="9">
    <source>
        <dbReference type="ARBA" id="ARBA00022946"/>
    </source>
</evidence>
<gene>
    <name evidence="20" type="ORF">HU200_045814</name>
</gene>
<protein>
    <recommendedName>
        <fullName evidence="15">3-oxoacyl-[acyl-carrier-protein] synthase</fullName>
    </recommendedName>
</protein>